<dbReference type="InterPro" id="IPR000582">
    <property type="entry name" value="Acyl-CoA-binding_protein"/>
</dbReference>
<keyword evidence="4" id="KW-0732">Signal</keyword>
<dbReference type="Gramene" id="Ma04_t26630.1">
    <property type="protein sequence ID" value="Ma04_p26630.1"/>
    <property type="gene ID" value="Ma04_g26630"/>
</dbReference>
<dbReference type="Proteomes" id="UP000012960">
    <property type="component" value="Unplaced"/>
</dbReference>
<accession>A0A804IU77</accession>
<sequence>MEFFVELLVTALISVLLAFIISKIAAAAAADDADLPEDKSEVVPLAVDVGPRLQEASYVGRGFDLDPIEEETEEWEERSGVALAENNRLELVVADAEEQRLGQEVSGFVLEKEIIEEESTKKKEDDEAEIRMIVDGLVKQEERFDKDEANVGGAVEKVVELGGEYAAEVEDVKVLNEEKGTSFLDGEDDWEGIERSELEKLFGEATEFVHIKKGGDAVLKLNNEAQMQLYGLQKIATEGPCNAQQPMALRVSARSKWHAWQRLGNMNPEVAMEQYVCLLTENIPGWMAERHNEETKGCDGNSPLAAEASGTGLHDSKAYVHHKSETERLFFHSRCHSQCRYWPLTFQTRTSKNSPSQSPLAQSDILKLYH</sequence>
<comment type="similarity">
    <text evidence="1">Belongs to the ACBP family.</text>
</comment>
<feature type="signal peptide" evidence="4">
    <location>
        <begin position="1"/>
        <end position="26"/>
    </location>
</feature>
<proteinExistence type="inferred from homology"/>
<feature type="compositionally biased region" description="Polar residues" evidence="3">
    <location>
        <begin position="349"/>
        <end position="361"/>
    </location>
</feature>
<evidence type="ECO:0000313" key="6">
    <source>
        <dbReference type="EnsemblPlants" id="Ma04_p26630.1"/>
    </source>
</evidence>
<dbReference type="EnsemblPlants" id="Ma04_t26630.1">
    <property type="protein sequence ID" value="Ma04_p26630.1"/>
    <property type="gene ID" value="Ma04_g26630"/>
</dbReference>
<dbReference type="PANTHER" id="PTHR23310:SF105">
    <property type="entry name" value="ACYL-COA-BINDING DOMAIN-CONTAINING PROTEIN 5"/>
    <property type="match status" value="1"/>
</dbReference>
<feature type="chain" id="PRO_5032606274" description="ACB domain-containing protein" evidence="4">
    <location>
        <begin position="27"/>
        <end position="370"/>
    </location>
</feature>
<dbReference type="GO" id="GO:0000062">
    <property type="term" value="F:fatty-acyl-CoA binding"/>
    <property type="evidence" value="ECO:0007669"/>
    <property type="project" value="InterPro"/>
</dbReference>
<keyword evidence="2" id="KW-0446">Lipid-binding</keyword>
<name>A0A804IU77_MUSAM</name>
<feature type="domain" description="ACB" evidence="5">
    <location>
        <begin position="198"/>
        <end position="288"/>
    </location>
</feature>
<dbReference type="Pfam" id="PF00887">
    <property type="entry name" value="ACBP"/>
    <property type="match status" value="1"/>
</dbReference>
<evidence type="ECO:0000313" key="7">
    <source>
        <dbReference type="Proteomes" id="UP000012960"/>
    </source>
</evidence>
<evidence type="ECO:0000256" key="3">
    <source>
        <dbReference type="SAM" id="MobiDB-lite"/>
    </source>
</evidence>
<evidence type="ECO:0000259" key="5">
    <source>
        <dbReference type="PROSITE" id="PS51228"/>
    </source>
</evidence>
<evidence type="ECO:0000256" key="4">
    <source>
        <dbReference type="SAM" id="SignalP"/>
    </source>
</evidence>
<protein>
    <recommendedName>
        <fullName evidence="5">ACB domain-containing protein</fullName>
    </recommendedName>
</protein>
<organism evidence="6 7">
    <name type="scientific">Musa acuminata subsp. malaccensis</name>
    <name type="common">Wild banana</name>
    <name type="synonym">Musa malaccensis</name>
    <dbReference type="NCBI Taxonomy" id="214687"/>
    <lineage>
        <taxon>Eukaryota</taxon>
        <taxon>Viridiplantae</taxon>
        <taxon>Streptophyta</taxon>
        <taxon>Embryophyta</taxon>
        <taxon>Tracheophyta</taxon>
        <taxon>Spermatophyta</taxon>
        <taxon>Magnoliopsida</taxon>
        <taxon>Liliopsida</taxon>
        <taxon>Zingiberales</taxon>
        <taxon>Musaceae</taxon>
        <taxon>Musa</taxon>
    </lineage>
</organism>
<dbReference type="PROSITE" id="PS51228">
    <property type="entry name" value="ACB_2"/>
    <property type="match status" value="1"/>
</dbReference>
<dbReference type="InterPro" id="IPR035984">
    <property type="entry name" value="Acyl-CoA-binding_sf"/>
</dbReference>
<dbReference type="Gene3D" id="1.20.80.10">
    <property type="match status" value="1"/>
</dbReference>
<dbReference type="PANTHER" id="PTHR23310">
    <property type="entry name" value="ACYL-COA-BINDING PROTEIN, ACBP"/>
    <property type="match status" value="1"/>
</dbReference>
<evidence type="ECO:0000256" key="2">
    <source>
        <dbReference type="ARBA" id="ARBA00023121"/>
    </source>
</evidence>
<dbReference type="InterPro" id="IPR014352">
    <property type="entry name" value="FERM/acyl-CoA-bd_prot_sf"/>
</dbReference>
<evidence type="ECO:0000256" key="1">
    <source>
        <dbReference type="ARBA" id="ARBA00005567"/>
    </source>
</evidence>
<feature type="region of interest" description="Disordered" evidence="3">
    <location>
        <begin position="349"/>
        <end position="370"/>
    </location>
</feature>
<dbReference type="SUPFAM" id="SSF47027">
    <property type="entry name" value="Acyl-CoA binding protein"/>
    <property type="match status" value="1"/>
</dbReference>
<keyword evidence="7" id="KW-1185">Reference proteome</keyword>
<reference evidence="6" key="1">
    <citation type="submission" date="2021-05" db="UniProtKB">
        <authorList>
            <consortium name="EnsemblPlants"/>
        </authorList>
    </citation>
    <scope>IDENTIFICATION</scope>
    <source>
        <strain evidence="6">subsp. malaccensis</strain>
    </source>
</reference>
<dbReference type="AlphaFoldDB" id="A0A804IU77"/>